<feature type="domain" description="Cupin type-2" evidence="1">
    <location>
        <begin position="112"/>
        <end position="163"/>
    </location>
</feature>
<dbReference type="RefSeq" id="XP_001210578.1">
    <property type="nucleotide sequence ID" value="XM_001210578.1"/>
</dbReference>
<dbReference type="PANTHER" id="PTHR36448">
    <property type="entry name" value="BLR7373 PROTEIN"/>
    <property type="match status" value="1"/>
</dbReference>
<dbReference type="AlphaFoldDB" id="Q0D0P2"/>
<accession>Q0D0P2</accession>
<dbReference type="OrthoDB" id="2589563at2759"/>
<protein>
    <recommendedName>
        <fullName evidence="1">Cupin type-2 domain-containing protein</fullName>
    </recommendedName>
</protein>
<dbReference type="InterPro" id="IPR013096">
    <property type="entry name" value="Cupin_2"/>
</dbReference>
<dbReference type="CDD" id="cd02219">
    <property type="entry name" value="cupin_YjlB-like"/>
    <property type="match status" value="1"/>
</dbReference>
<evidence type="ECO:0000259" key="1">
    <source>
        <dbReference type="Pfam" id="PF07883"/>
    </source>
</evidence>
<sequence length="236" mass="26201">MAMSTIDIHISGWTMMASVSSLSLSTENPLICSNKFSKVLEPISNMSFNPPSSVQVTSRQIPKWERIPNTSIQSKPLLIYHKAFTASPSELSARFEQAGEVIPQWVYSMYKQTHFHSTTHEVLGVVSGRARLCFGGEQNPGRVEPIVEKGDLIIVPAGVGHRLLDDLGPNDSFTMVGAYPHGKDWDMCYGRPGEEGNIKNIENLEWFHGDPLYGTDERIVVLKTPDPMPQACEKSI</sequence>
<dbReference type="Proteomes" id="UP000007963">
    <property type="component" value="Unassembled WGS sequence"/>
</dbReference>
<dbReference type="VEuPathDB" id="FungiDB:ATEG_00492"/>
<name>Q0D0P2_ASPTN</name>
<dbReference type="OMA" id="GIFDYHH"/>
<dbReference type="eggNOG" id="ENOG502RXFP">
    <property type="taxonomic scope" value="Eukaryota"/>
</dbReference>
<evidence type="ECO:0000313" key="2">
    <source>
        <dbReference type="EMBL" id="EAU39138.1"/>
    </source>
</evidence>
<evidence type="ECO:0000313" key="3">
    <source>
        <dbReference type="Proteomes" id="UP000007963"/>
    </source>
</evidence>
<dbReference type="GeneID" id="4355246"/>
<reference evidence="3" key="1">
    <citation type="submission" date="2005-09" db="EMBL/GenBank/DDBJ databases">
        <title>Annotation of the Aspergillus terreus NIH2624 genome.</title>
        <authorList>
            <person name="Birren B.W."/>
            <person name="Lander E.S."/>
            <person name="Galagan J.E."/>
            <person name="Nusbaum C."/>
            <person name="Devon K."/>
            <person name="Henn M."/>
            <person name="Ma L.-J."/>
            <person name="Jaffe D.B."/>
            <person name="Butler J."/>
            <person name="Alvarez P."/>
            <person name="Gnerre S."/>
            <person name="Grabherr M."/>
            <person name="Kleber M."/>
            <person name="Mauceli E.W."/>
            <person name="Brockman W."/>
            <person name="Rounsley S."/>
            <person name="Young S.K."/>
            <person name="LaButti K."/>
            <person name="Pushparaj V."/>
            <person name="DeCaprio D."/>
            <person name="Crawford M."/>
            <person name="Koehrsen M."/>
            <person name="Engels R."/>
            <person name="Montgomery P."/>
            <person name="Pearson M."/>
            <person name="Howarth C."/>
            <person name="Larson L."/>
            <person name="Luoma S."/>
            <person name="White J."/>
            <person name="Alvarado L."/>
            <person name="Kodira C.D."/>
            <person name="Zeng Q."/>
            <person name="Oleary S."/>
            <person name="Yandava C."/>
            <person name="Denning D.W."/>
            <person name="Nierman W.C."/>
            <person name="Milne T."/>
            <person name="Madden K."/>
        </authorList>
    </citation>
    <scope>NUCLEOTIDE SEQUENCE [LARGE SCALE GENOMIC DNA]</scope>
    <source>
        <strain evidence="3">NIH 2624 / FGSC A1156</strain>
    </source>
</reference>
<dbReference type="PANTHER" id="PTHR36448:SF3">
    <property type="entry name" value="CUPIN TYPE-2 DOMAIN-CONTAINING PROTEIN"/>
    <property type="match status" value="1"/>
</dbReference>
<dbReference type="EMBL" id="CH476594">
    <property type="protein sequence ID" value="EAU39138.1"/>
    <property type="molecule type" value="Genomic_DNA"/>
</dbReference>
<gene>
    <name evidence="2" type="ORF">ATEG_00492</name>
</gene>
<dbReference type="SUPFAM" id="SSF51182">
    <property type="entry name" value="RmlC-like cupins"/>
    <property type="match status" value="1"/>
</dbReference>
<dbReference type="InterPro" id="IPR047121">
    <property type="entry name" value="YjiB-like"/>
</dbReference>
<proteinExistence type="predicted"/>
<dbReference type="InterPro" id="IPR014710">
    <property type="entry name" value="RmlC-like_jellyroll"/>
</dbReference>
<dbReference type="InterPro" id="IPR011051">
    <property type="entry name" value="RmlC_Cupin_sf"/>
</dbReference>
<organism evidence="2 3">
    <name type="scientific">Aspergillus terreus (strain NIH 2624 / FGSC A1156)</name>
    <dbReference type="NCBI Taxonomy" id="341663"/>
    <lineage>
        <taxon>Eukaryota</taxon>
        <taxon>Fungi</taxon>
        <taxon>Dikarya</taxon>
        <taxon>Ascomycota</taxon>
        <taxon>Pezizomycotina</taxon>
        <taxon>Eurotiomycetes</taxon>
        <taxon>Eurotiomycetidae</taxon>
        <taxon>Eurotiales</taxon>
        <taxon>Aspergillaceae</taxon>
        <taxon>Aspergillus</taxon>
        <taxon>Aspergillus subgen. Circumdati</taxon>
    </lineage>
</organism>
<dbReference type="Pfam" id="PF07883">
    <property type="entry name" value="Cupin_2"/>
    <property type="match status" value="1"/>
</dbReference>
<dbReference type="Gene3D" id="2.60.120.10">
    <property type="entry name" value="Jelly Rolls"/>
    <property type="match status" value="1"/>
</dbReference>
<dbReference type="HOGENOM" id="CLU_084522_3_0_1"/>